<evidence type="ECO:0000313" key="9">
    <source>
        <dbReference type="Proteomes" id="UP000005744"/>
    </source>
</evidence>
<keyword evidence="6" id="KW-0732">Signal</keyword>
<keyword evidence="3" id="KW-0812">Transmembrane</keyword>
<organism evidence="8 9">
    <name type="scientific">Beggiatoa alba B18LD</name>
    <dbReference type="NCBI Taxonomy" id="395493"/>
    <lineage>
        <taxon>Bacteria</taxon>
        <taxon>Pseudomonadati</taxon>
        <taxon>Pseudomonadota</taxon>
        <taxon>Gammaproteobacteria</taxon>
        <taxon>Thiotrichales</taxon>
        <taxon>Thiotrichaceae</taxon>
        <taxon>Beggiatoa</taxon>
    </lineage>
</organism>
<dbReference type="InterPro" id="IPR033480">
    <property type="entry name" value="sCache_2"/>
</dbReference>
<feature type="signal peptide" evidence="6">
    <location>
        <begin position="1"/>
        <end position="24"/>
    </location>
</feature>
<dbReference type="HOGENOM" id="CLU_081845_2_0_6"/>
<sequence>MKLTKIAALTAGVVFSFGVSSVFAADVATADEVVAKVKEAAAEVAKDATAGLAELNKKDGKFVWKDTYVFAYDCKEDKMVAHPMAPALVGQPVLAMKDKAKENAKELFKELCEAGKGAKGGWVEYQWTKPGVEGIFKKFSYAHAIEGSSIQVGAGIYDDAATVEALNGKL</sequence>
<dbReference type="eggNOG" id="COG4564">
    <property type="taxonomic scope" value="Bacteria"/>
</dbReference>
<reference evidence="8 9" key="1">
    <citation type="submission" date="2011-11" db="EMBL/GenBank/DDBJ databases">
        <title>Improved High-Quality Draft sequence of Beggiatoa alba B18lD.</title>
        <authorList>
            <consortium name="US DOE Joint Genome Institute"/>
            <person name="Lucas S."/>
            <person name="Han J."/>
            <person name="Lapidus A."/>
            <person name="Cheng J.-F."/>
            <person name="Goodwin L."/>
            <person name="Pitluck S."/>
            <person name="Peters L."/>
            <person name="Mikhailova N."/>
            <person name="Held B."/>
            <person name="Detter J.C."/>
            <person name="Han C."/>
            <person name="Tapia R."/>
            <person name="Land M."/>
            <person name="Hauser L."/>
            <person name="Kyrpides N."/>
            <person name="Ivanova N."/>
            <person name="Pagani I."/>
            <person name="Samuel K."/>
            <person name="Teske A."/>
            <person name="Mueller J."/>
            <person name="Woyke T."/>
        </authorList>
    </citation>
    <scope>NUCLEOTIDE SEQUENCE [LARGE SCALE GENOMIC DNA]</scope>
    <source>
        <strain evidence="8 9">B18LD</strain>
    </source>
</reference>
<dbReference type="AlphaFoldDB" id="I3CKC5"/>
<name>I3CKC5_9GAMM</name>
<dbReference type="EMBL" id="JH600070">
    <property type="protein sequence ID" value="EIJ44068.1"/>
    <property type="molecule type" value="Genomic_DNA"/>
</dbReference>
<dbReference type="Gene3D" id="3.30.450.20">
    <property type="entry name" value="PAS domain"/>
    <property type="match status" value="1"/>
</dbReference>
<feature type="domain" description="Single Cache" evidence="7">
    <location>
        <begin position="41"/>
        <end position="163"/>
    </location>
</feature>
<dbReference type="RefSeq" id="WP_002691805.1">
    <property type="nucleotide sequence ID" value="NZ_JH600070.1"/>
</dbReference>
<dbReference type="OrthoDB" id="2489132at2"/>
<dbReference type="Proteomes" id="UP000005744">
    <property type="component" value="Unassembled WGS sequence"/>
</dbReference>
<evidence type="ECO:0000256" key="5">
    <source>
        <dbReference type="ARBA" id="ARBA00023136"/>
    </source>
</evidence>
<comment type="subcellular location">
    <subcellularLocation>
        <location evidence="1">Cell membrane</location>
        <topology evidence="1">Multi-pass membrane protein</topology>
    </subcellularLocation>
</comment>
<keyword evidence="4" id="KW-1133">Transmembrane helix</keyword>
<dbReference type="GO" id="GO:0005886">
    <property type="term" value="C:plasma membrane"/>
    <property type="evidence" value="ECO:0007669"/>
    <property type="project" value="UniProtKB-SubCell"/>
</dbReference>
<keyword evidence="5" id="KW-0472">Membrane</keyword>
<evidence type="ECO:0000256" key="2">
    <source>
        <dbReference type="ARBA" id="ARBA00022475"/>
    </source>
</evidence>
<protein>
    <submittedName>
        <fullName evidence="8">Cache domain protein</fullName>
    </submittedName>
</protein>
<evidence type="ECO:0000259" key="7">
    <source>
        <dbReference type="Pfam" id="PF17200"/>
    </source>
</evidence>
<keyword evidence="2" id="KW-1003">Cell membrane</keyword>
<evidence type="ECO:0000256" key="6">
    <source>
        <dbReference type="SAM" id="SignalP"/>
    </source>
</evidence>
<accession>I3CKC5</accession>
<gene>
    <name evidence="8" type="ORF">BegalDRAFT_3247</name>
</gene>
<proteinExistence type="predicted"/>
<dbReference type="STRING" id="395493.BegalDRAFT_3247"/>
<dbReference type="Pfam" id="PF17200">
    <property type="entry name" value="sCache_2"/>
    <property type="match status" value="1"/>
</dbReference>
<keyword evidence="9" id="KW-1185">Reference proteome</keyword>
<evidence type="ECO:0000313" key="8">
    <source>
        <dbReference type="EMBL" id="EIJ44068.1"/>
    </source>
</evidence>
<evidence type="ECO:0000256" key="4">
    <source>
        <dbReference type="ARBA" id="ARBA00022989"/>
    </source>
</evidence>
<evidence type="ECO:0000256" key="1">
    <source>
        <dbReference type="ARBA" id="ARBA00004651"/>
    </source>
</evidence>
<feature type="chain" id="PRO_5003668944" evidence="6">
    <location>
        <begin position="25"/>
        <end position="170"/>
    </location>
</feature>
<evidence type="ECO:0000256" key="3">
    <source>
        <dbReference type="ARBA" id="ARBA00022692"/>
    </source>
</evidence>